<dbReference type="EnsemblPlants" id="KEH17325">
    <property type="protein sequence ID" value="KEH17325"/>
    <property type="gene ID" value="MTR_0023s0160"/>
</dbReference>
<dbReference type="EnsemblPlants" id="KEH17324">
    <property type="protein sequence ID" value="KEH17324"/>
    <property type="gene ID" value="MTR_0023s0130"/>
</dbReference>
<dbReference type="HOGENOM" id="CLU_1484155_0_0_1"/>
<evidence type="ECO:0000313" key="1">
    <source>
        <dbReference type="EMBL" id="KEH17324.1"/>
    </source>
</evidence>
<gene>
    <name evidence="1" type="ORF">MTR_0023s0130</name>
    <name evidence="2" type="ORF">MTR_0023s0160</name>
</gene>
<accession>A0A072TUV4</accession>
<dbReference type="EMBL" id="KL402748">
    <property type="protein sequence ID" value="KEH17324.1"/>
    <property type="molecule type" value="Genomic_DNA"/>
</dbReference>
<name>A0A072TUV4_MEDTR</name>
<evidence type="ECO:0000313" key="2">
    <source>
        <dbReference type="EMBL" id="KEH17325.1"/>
    </source>
</evidence>
<dbReference type="EMBL" id="KL402748">
    <property type="protein sequence ID" value="KEH17325.1"/>
    <property type="molecule type" value="Genomic_DNA"/>
</dbReference>
<reference evidence="2 4" key="2">
    <citation type="journal article" date="2014" name="BMC Genomics">
        <title>An improved genome release (version Mt4.0) for the model legume Medicago truncatula.</title>
        <authorList>
            <person name="Tang H."/>
            <person name="Krishnakumar V."/>
            <person name="Bidwell S."/>
            <person name="Rosen B."/>
            <person name="Chan A."/>
            <person name="Zhou S."/>
            <person name="Gentzbittel L."/>
            <person name="Childs K.L."/>
            <person name="Yandell M."/>
            <person name="Gundlach H."/>
            <person name="Mayer K.F."/>
            <person name="Schwartz D.C."/>
            <person name="Town C.D."/>
        </authorList>
    </citation>
    <scope>GENOME REANNOTATION</scope>
    <source>
        <strain evidence="2">A17</strain>
        <strain evidence="3 4">cv. Jemalong A17</strain>
    </source>
</reference>
<evidence type="ECO:0000313" key="3">
    <source>
        <dbReference type="EnsemblPlants" id="KEH17324"/>
    </source>
</evidence>
<sequence length="182" mass="20596">MVDVAESSDGKLSLGKVFLNDVEMVTEDHVRDTNVAQSSIRKPQKQLKVLSHGQSEEASGKIIALTLLSTKGVSRTKTIRPEILKEKIGEELSTHLQSPPLILGSFQERKISAPRHDAPEVPSRYSYNNNYKGKQPMTRTQWRRYQRQKKATALQDITNVDKGKVKQKVVFEMVKKPATERI</sequence>
<dbReference type="AlphaFoldDB" id="A0A072TUV4"/>
<proteinExistence type="predicted"/>
<keyword evidence="4" id="KW-1185">Reference proteome</keyword>
<organism evidence="2 4">
    <name type="scientific">Medicago truncatula</name>
    <name type="common">Barrel medic</name>
    <name type="synonym">Medicago tribuloides</name>
    <dbReference type="NCBI Taxonomy" id="3880"/>
    <lineage>
        <taxon>Eukaryota</taxon>
        <taxon>Viridiplantae</taxon>
        <taxon>Streptophyta</taxon>
        <taxon>Embryophyta</taxon>
        <taxon>Tracheophyta</taxon>
        <taxon>Spermatophyta</taxon>
        <taxon>Magnoliopsida</taxon>
        <taxon>eudicotyledons</taxon>
        <taxon>Gunneridae</taxon>
        <taxon>Pentapetalae</taxon>
        <taxon>rosids</taxon>
        <taxon>fabids</taxon>
        <taxon>Fabales</taxon>
        <taxon>Fabaceae</taxon>
        <taxon>Papilionoideae</taxon>
        <taxon>50 kb inversion clade</taxon>
        <taxon>NPAAA clade</taxon>
        <taxon>Hologalegina</taxon>
        <taxon>IRL clade</taxon>
        <taxon>Trifolieae</taxon>
        <taxon>Medicago</taxon>
    </lineage>
</organism>
<evidence type="ECO:0000313" key="4">
    <source>
        <dbReference type="Proteomes" id="UP000002051"/>
    </source>
</evidence>
<protein>
    <submittedName>
        <fullName evidence="2 3">Uncharacterized protein</fullName>
    </submittedName>
</protein>
<dbReference type="Proteomes" id="UP000002051">
    <property type="component" value="Unassembled WGS sequence"/>
</dbReference>
<reference evidence="3" key="3">
    <citation type="submission" date="2015-06" db="UniProtKB">
        <authorList>
            <consortium name="EnsemblPlants"/>
        </authorList>
    </citation>
    <scope>IDENTIFICATION</scope>
    <source>
        <strain evidence="3">cv. Jemalong A17</strain>
    </source>
</reference>
<reference evidence="2 4" key="1">
    <citation type="journal article" date="2011" name="Nature">
        <title>The Medicago genome provides insight into the evolution of rhizobial symbioses.</title>
        <authorList>
            <person name="Young N.D."/>
            <person name="Debelle F."/>
            <person name="Oldroyd G.E."/>
            <person name="Geurts R."/>
            <person name="Cannon S.B."/>
            <person name="Udvardi M.K."/>
            <person name="Benedito V.A."/>
            <person name="Mayer K.F."/>
            <person name="Gouzy J."/>
            <person name="Schoof H."/>
            <person name="Van de Peer Y."/>
            <person name="Proost S."/>
            <person name="Cook D.R."/>
            <person name="Meyers B.C."/>
            <person name="Spannagl M."/>
            <person name="Cheung F."/>
            <person name="De Mita S."/>
            <person name="Krishnakumar V."/>
            <person name="Gundlach H."/>
            <person name="Zhou S."/>
            <person name="Mudge J."/>
            <person name="Bharti A.K."/>
            <person name="Murray J.D."/>
            <person name="Naoumkina M.A."/>
            <person name="Rosen B."/>
            <person name="Silverstein K.A."/>
            <person name="Tang H."/>
            <person name="Rombauts S."/>
            <person name="Zhao P.X."/>
            <person name="Zhou P."/>
            <person name="Barbe V."/>
            <person name="Bardou P."/>
            <person name="Bechner M."/>
            <person name="Bellec A."/>
            <person name="Berger A."/>
            <person name="Berges H."/>
            <person name="Bidwell S."/>
            <person name="Bisseling T."/>
            <person name="Choisne N."/>
            <person name="Couloux A."/>
            <person name="Denny R."/>
            <person name="Deshpande S."/>
            <person name="Dai X."/>
            <person name="Doyle J.J."/>
            <person name="Dudez A.M."/>
            <person name="Farmer A.D."/>
            <person name="Fouteau S."/>
            <person name="Franken C."/>
            <person name="Gibelin C."/>
            <person name="Gish J."/>
            <person name="Goldstein S."/>
            <person name="Gonzalez A.J."/>
            <person name="Green P.J."/>
            <person name="Hallab A."/>
            <person name="Hartog M."/>
            <person name="Hua A."/>
            <person name="Humphray S.J."/>
            <person name="Jeong D.H."/>
            <person name="Jing Y."/>
            <person name="Jocker A."/>
            <person name="Kenton S.M."/>
            <person name="Kim D.J."/>
            <person name="Klee K."/>
            <person name="Lai H."/>
            <person name="Lang C."/>
            <person name="Lin S."/>
            <person name="Macmil S.L."/>
            <person name="Magdelenat G."/>
            <person name="Matthews L."/>
            <person name="McCorrison J."/>
            <person name="Monaghan E.L."/>
            <person name="Mun J.H."/>
            <person name="Najar F.Z."/>
            <person name="Nicholson C."/>
            <person name="Noirot C."/>
            <person name="O'Bleness M."/>
            <person name="Paule C.R."/>
            <person name="Poulain J."/>
            <person name="Prion F."/>
            <person name="Qin B."/>
            <person name="Qu C."/>
            <person name="Retzel E.F."/>
            <person name="Riddle C."/>
            <person name="Sallet E."/>
            <person name="Samain S."/>
            <person name="Samson N."/>
            <person name="Sanders I."/>
            <person name="Saurat O."/>
            <person name="Scarpelli C."/>
            <person name="Schiex T."/>
            <person name="Segurens B."/>
            <person name="Severin A.J."/>
            <person name="Sherrier D.J."/>
            <person name="Shi R."/>
            <person name="Sims S."/>
            <person name="Singer S.R."/>
            <person name="Sinharoy S."/>
            <person name="Sterck L."/>
            <person name="Viollet A."/>
            <person name="Wang B.B."/>
            <person name="Wang K."/>
            <person name="Wang M."/>
            <person name="Wang X."/>
            <person name="Warfsmann J."/>
            <person name="Weissenbach J."/>
            <person name="White D.D."/>
            <person name="White J.D."/>
            <person name="Wiley G.B."/>
            <person name="Wincker P."/>
            <person name="Xing Y."/>
            <person name="Yang L."/>
            <person name="Yao Z."/>
            <person name="Ying F."/>
            <person name="Zhai J."/>
            <person name="Zhou L."/>
            <person name="Zuber A."/>
            <person name="Denarie J."/>
            <person name="Dixon R.A."/>
            <person name="May G.D."/>
            <person name="Schwartz D.C."/>
            <person name="Rogers J."/>
            <person name="Quetier F."/>
            <person name="Town C.D."/>
            <person name="Roe B.A."/>
        </authorList>
    </citation>
    <scope>NUCLEOTIDE SEQUENCE [LARGE SCALE GENOMIC DNA]</scope>
    <source>
        <strain evidence="2">A17</strain>
        <strain evidence="3 4">cv. Jemalong A17</strain>
    </source>
</reference>